<dbReference type="GO" id="GO:0046417">
    <property type="term" value="P:chorismate metabolic process"/>
    <property type="evidence" value="ECO:0007669"/>
    <property type="project" value="InterPro"/>
</dbReference>
<dbReference type="Proteomes" id="UP000640489">
    <property type="component" value="Unassembled WGS sequence"/>
</dbReference>
<dbReference type="AlphaFoldDB" id="A0A930VDX4"/>
<keyword evidence="1" id="KW-0808">Transferase</keyword>
<dbReference type="InterPro" id="IPR002701">
    <property type="entry name" value="CM_II_prokaryot"/>
</dbReference>
<dbReference type="Gene3D" id="3.40.630.30">
    <property type="match status" value="1"/>
</dbReference>
<evidence type="ECO:0000313" key="5">
    <source>
        <dbReference type="EMBL" id="MBF4763831.1"/>
    </source>
</evidence>
<keyword evidence="2" id="KW-0012">Acyltransferase</keyword>
<dbReference type="InterPro" id="IPR050832">
    <property type="entry name" value="Bact_Acetyltransf"/>
</dbReference>
<evidence type="ECO:0000259" key="4">
    <source>
        <dbReference type="PROSITE" id="PS51186"/>
    </source>
</evidence>
<keyword evidence="6" id="KW-1185">Reference proteome</keyword>
<dbReference type="GO" id="GO:0004106">
    <property type="term" value="F:chorismate mutase activity"/>
    <property type="evidence" value="ECO:0007669"/>
    <property type="project" value="InterPro"/>
</dbReference>
<name>A0A930VDX4_9ACTN</name>
<comment type="caution">
    <text evidence="5">The sequence shown here is derived from an EMBL/GenBank/DDBJ whole genome shotgun (WGS) entry which is preliminary data.</text>
</comment>
<dbReference type="EMBL" id="JADKPN010000006">
    <property type="protein sequence ID" value="MBF4763831.1"/>
    <property type="molecule type" value="Genomic_DNA"/>
</dbReference>
<proteinExistence type="predicted"/>
<dbReference type="SUPFAM" id="SSF48600">
    <property type="entry name" value="Chorismate mutase II"/>
    <property type="match status" value="1"/>
</dbReference>
<dbReference type="Pfam" id="PF01817">
    <property type="entry name" value="CM_2"/>
    <property type="match status" value="1"/>
</dbReference>
<dbReference type="GO" id="GO:0016747">
    <property type="term" value="F:acyltransferase activity, transferring groups other than amino-acyl groups"/>
    <property type="evidence" value="ECO:0007669"/>
    <property type="project" value="InterPro"/>
</dbReference>
<dbReference type="InterPro" id="IPR016181">
    <property type="entry name" value="Acyl_CoA_acyltransferase"/>
</dbReference>
<protein>
    <submittedName>
        <fullName evidence="5">GNAT family N-acetyltransferase</fullName>
    </submittedName>
</protein>
<dbReference type="SMART" id="SM00830">
    <property type="entry name" value="CM_2"/>
    <property type="match status" value="1"/>
</dbReference>
<organism evidence="5 6">
    <name type="scientific">Nocardioides islandensis</name>
    <dbReference type="NCBI Taxonomy" id="433663"/>
    <lineage>
        <taxon>Bacteria</taxon>
        <taxon>Bacillati</taxon>
        <taxon>Actinomycetota</taxon>
        <taxon>Actinomycetes</taxon>
        <taxon>Propionibacteriales</taxon>
        <taxon>Nocardioidaceae</taxon>
        <taxon>Nocardioides</taxon>
    </lineage>
</organism>
<feature type="domain" description="Chorismate mutase" evidence="3">
    <location>
        <begin position="151"/>
        <end position="237"/>
    </location>
</feature>
<dbReference type="Gene3D" id="1.20.59.10">
    <property type="entry name" value="Chorismate mutase"/>
    <property type="match status" value="1"/>
</dbReference>
<dbReference type="PANTHER" id="PTHR43877">
    <property type="entry name" value="AMINOALKYLPHOSPHONATE N-ACETYLTRANSFERASE-RELATED-RELATED"/>
    <property type="match status" value="1"/>
</dbReference>
<dbReference type="CDD" id="cd04301">
    <property type="entry name" value="NAT_SF"/>
    <property type="match status" value="1"/>
</dbReference>
<evidence type="ECO:0000256" key="2">
    <source>
        <dbReference type="ARBA" id="ARBA00023315"/>
    </source>
</evidence>
<dbReference type="InterPro" id="IPR000182">
    <property type="entry name" value="GNAT_dom"/>
</dbReference>
<dbReference type="PROSITE" id="PS51168">
    <property type="entry name" value="CHORISMATE_MUT_2"/>
    <property type="match status" value="1"/>
</dbReference>
<sequence>MSDLLVRPAAPEDSDAIAALYGRSRAAASMPPALHTAEEDRGWFAARLRDDDHDVWVAQRGDQRDGSLLGYALATSTWLDHLFVDPDAQGSGVGGVLLDTVKAVRPAGFCLWVFEMNTAARSFYARRGLVELERTDGAGNEEKAPDVRMAWPGPDPIAFFRGLIDEVDDSLGELLARRVALTRAVQAVKQSDARDPDRERQIAERIARVAPELGADRLARIVHAIITESLDAVRPSPTEAPAPER</sequence>
<accession>A0A930VDX4</accession>
<evidence type="ECO:0000313" key="6">
    <source>
        <dbReference type="Proteomes" id="UP000640489"/>
    </source>
</evidence>
<evidence type="ECO:0000256" key="1">
    <source>
        <dbReference type="ARBA" id="ARBA00022679"/>
    </source>
</evidence>
<dbReference type="RefSeq" id="WP_194707019.1">
    <property type="nucleotide sequence ID" value="NZ_JADKPN010000006.1"/>
</dbReference>
<evidence type="ECO:0000259" key="3">
    <source>
        <dbReference type="PROSITE" id="PS51168"/>
    </source>
</evidence>
<dbReference type="Pfam" id="PF13508">
    <property type="entry name" value="Acetyltransf_7"/>
    <property type="match status" value="1"/>
</dbReference>
<feature type="domain" description="N-acetyltransferase" evidence="4">
    <location>
        <begin position="4"/>
        <end position="154"/>
    </location>
</feature>
<dbReference type="InterPro" id="IPR036263">
    <property type="entry name" value="Chorismate_II_sf"/>
</dbReference>
<reference evidence="5" key="1">
    <citation type="submission" date="2020-11" db="EMBL/GenBank/DDBJ databases">
        <title>Nocardioides sp. nov., isolated from Soil of Cynanchum wilfordii Hemsley rhizosphere.</title>
        <authorList>
            <person name="Lee J.-S."/>
            <person name="Suh M.K."/>
            <person name="Kim J.-S."/>
        </authorList>
    </citation>
    <scope>NUCLEOTIDE SEQUENCE</scope>
    <source>
        <strain evidence="5">KCTC 19275</strain>
    </source>
</reference>
<dbReference type="InterPro" id="IPR036979">
    <property type="entry name" value="CM_dom_sf"/>
</dbReference>
<dbReference type="SUPFAM" id="SSF55729">
    <property type="entry name" value="Acyl-CoA N-acyltransferases (Nat)"/>
    <property type="match status" value="1"/>
</dbReference>
<gene>
    <name evidence="5" type="ORF">ISU07_11905</name>
</gene>
<dbReference type="PROSITE" id="PS51186">
    <property type="entry name" value="GNAT"/>
    <property type="match status" value="1"/>
</dbReference>